<feature type="chain" id="PRO_5019073611" evidence="1">
    <location>
        <begin position="20"/>
        <end position="452"/>
    </location>
</feature>
<dbReference type="PANTHER" id="PTHR43283">
    <property type="entry name" value="BETA-LACTAMASE-RELATED"/>
    <property type="match status" value="1"/>
</dbReference>
<dbReference type="InterPro" id="IPR050789">
    <property type="entry name" value="Diverse_Enzym_Activities"/>
</dbReference>
<dbReference type="RefSeq" id="WP_119764967.1">
    <property type="nucleotide sequence ID" value="NZ_QYUM01000004.1"/>
</dbReference>
<keyword evidence="1" id="KW-0732">Signal</keyword>
<dbReference type="AlphaFoldDB" id="A0A418W7H5"/>
<dbReference type="Gene3D" id="3.40.710.10">
    <property type="entry name" value="DD-peptidase/beta-lactamase superfamily"/>
    <property type="match status" value="1"/>
</dbReference>
<gene>
    <name evidence="3" type="ORF">D3876_18350</name>
</gene>
<dbReference type="PANTHER" id="PTHR43283:SF7">
    <property type="entry name" value="BETA-LACTAMASE-RELATED DOMAIN-CONTAINING PROTEIN"/>
    <property type="match status" value="1"/>
</dbReference>
<dbReference type="Proteomes" id="UP000286100">
    <property type="component" value="Unassembled WGS sequence"/>
</dbReference>
<name>A0A418W7H5_9SPHN</name>
<keyword evidence="4" id="KW-1185">Reference proteome</keyword>
<dbReference type="SUPFAM" id="SSF56601">
    <property type="entry name" value="beta-lactamase/transpeptidase-like"/>
    <property type="match status" value="1"/>
</dbReference>
<evidence type="ECO:0000259" key="2">
    <source>
        <dbReference type="Pfam" id="PF00144"/>
    </source>
</evidence>
<sequence>MQRSVSVALALLIAAPAAAQPKEPTTYDRAIAAGYKALTLCSGMFNGGRTQAQIEALELKGIYPQYDALLPTLKAEVSELGVAVGFDAMLPPRFAGWAPGRGCTIAPIGSTPPAHLVTLREMPPSEKAVEPRWPQGDAGITVRTPARLAAVAQRAFDEKSYGTGTTTGLVVVRNGRIIAENYADGFGPKVSQRTWSVAKSLTGTLIGAAVQRGLLSADQKSGVPEWQTDGDPRRNITIDQLLRMASGLHSETAGNRTDALYFGGTTVTQEVTAWPLDAMPGTRFRYANNDIVLVMRALRAKAGDEVYATFPQTELFDKIGMTRTVAETDWQGNFILSSQVWSTARDLARFGLLYLNDGVWNDERILPEGWVKYVTTPSGPQPEGEFGYGATFWLMSKSPGVPADTFAAFGNRGQYVVIVPSRKVVIVRRGEDPAGARFDIAQFTADVLAALE</sequence>
<comment type="caution">
    <text evidence="3">The sequence shown here is derived from an EMBL/GenBank/DDBJ whole genome shotgun (WGS) entry which is preliminary data.</text>
</comment>
<protein>
    <submittedName>
        <fullName evidence="3">Class C beta-lactamase-related serine hydrolase</fullName>
    </submittedName>
</protein>
<evidence type="ECO:0000313" key="4">
    <source>
        <dbReference type="Proteomes" id="UP000286100"/>
    </source>
</evidence>
<proteinExistence type="predicted"/>
<organism evidence="3 4">
    <name type="scientific">Sphingomonas cavernae</name>
    <dbReference type="NCBI Taxonomy" id="2320861"/>
    <lineage>
        <taxon>Bacteria</taxon>
        <taxon>Pseudomonadati</taxon>
        <taxon>Pseudomonadota</taxon>
        <taxon>Alphaproteobacteria</taxon>
        <taxon>Sphingomonadales</taxon>
        <taxon>Sphingomonadaceae</taxon>
        <taxon>Sphingomonas</taxon>
    </lineage>
</organism>
<reference evidence="3 4" key="1">
    <citation type="submission" date="2018-09" db="EMBL/GenBank/DDBJ databases">
        <authorList>
            <person name="Zhu H."/>
        </authorList>
    </citation>
    <scope>NUCLEOTIDE SEQUENCE [LARGE SCALE GENOMIC DNA]</scope>
    <source>
        <strain evidence="3 4">K2R01-6</strain>
    </source>
</reference>
<dbReference type="InterPro" id="IPR012338">
    <property type="entry name" value="Beta-lactam/transpept-like"/>
</dbReference>
<dbReference type="GO" id="GO:0016787">
    <property type="term" value="F:hydrolase activity"/>
    <property type="evidence" value="ECO:0007669"/>
    <property type="project" value="UniProtKB-KW"/>
</dbReference>
<evidence type="ECO:0000313" key="3">
    <source>
        <dbReference type="EMBL" id="RJF85834.1"/>
    </source>
</evidence>
<dbReference type="Pfam" id="PF00144">
    <property type="entry name" value="Beta-lactamase"/>
    <property type="match status" value="1"/>
</dbReference>
<dbReference type="EMBL" id="QYUM01000004">
    <property type="protein sequence ID" value="RJF85834.1"/>
    <property type="molecule type" value="Genomic_DNA"/>
</dbReference>
<feature type="domain" description="Beta-lactamase-related" evidence="2">
    <location>
        <begin position="169"/>
        <end position="427"/>
    </location>
</feature>
<dbReference type="InterPro" id="IPR001466">
    <property type="entry name" value="Beta-lactam-related"/>
</dbReference>
<feature type="signal peptide" evidence="1">
    <location>
        <begin position="1"/>
        <end position="19"/>
    </location>
</feature>
<dbReference type="OrthoDB" id="9814204at2"/>
<evidence type="ECO:0000256" key="1">
    <source>
        <dbReference type="SAM" id="SignalP"/>
    </source>
</evidence>
<accession>A0A418W7H5</accession>
<keyword evidence="3" id="KW-0378">Hydrolase</keyword>